<evidence type="ECO:0000256" key="3">
    <source>
        <dbReference type="ARBA" id="ARBA00022692"/>
    </source>
</evidence>
<dbReference type="EMBL" id="JAGTJR010000006">
    <property type="protein sequence ID" value="KAH7059021.1"/>
    <property type="molecule type" value="Genomic_DNA"/>
</dbReference>
<dbReference type="PROSITE" id="PS50850">
    <property type="entry name" value="MFS"/>
    <property type="match status" value="1"/>
</dbReference>
<feature type="transmembrane region" description="Helical" evidence="7">
    <location>
        <begin position="38"/>
        <end position="60"/>
    </location>
</feature>
<dbReference type="InterPro" id="IPR011701">
    <property type="entry name" value="MFS"/>
</dbReference>
<evidence type="ECO:0000256" key="4">
    <source>
        <dbReference type="ARBA" id="ARBA00022989"/>
    </source>
</evidence>
<dbReference type="Proteomes" id="UP000774617">
    <property type="component" value="Unassembled WGS sequence"/>
</dbReference>
<keyword evidence="10" id="KW-1185">Reference proteome</keyword>
<evidence type="ECO:0000313" key="10">
    <source>
        <dbReference type="Proteomes" id="UP000774617"/>
    </source>
</evidence>
<dbReference type="InterPro" id="IPR020846">
    <property type="entry name" value="MFS_dom"/>
</dbReference>
<name>A0ABQ8GKU5_9PEZI</name>
<feature type="transmembrane region" description="Helical" evidence="7">
    <location>
        <begin position="376"/>
        <end position="395"/>
    </location>
</feature>
<feature type="transmembrane region" description="Helical" evidence="7">
    <location>
        <begin position="407"/>
        <end position="429"/>
    </location>
</feature>
<comment type="similarity">
    <text evidence="2">Belongs to the major facilitator superfamily. TCR/Tet family.</text>
</comment>
<comment type="subcellular location">
    <subcellularLocation>
        <location evidence="1">Membrane</location>
        <topology evidence="1">Multi-pass membrane protein</topology>
    </subcellularLocation>
</comment>
<feature type="transmembrane region" description="Helical" evidence="7">
    <location>
        <begin position="312"/>
        <end position="333"/>
    </location>
</feature>
<dbReference type="PANTHER" id="PTHR23501">
    <property type="entry name" value="MAJOR FACILITATOR SUPERFAMILY"/>
    <property type="match status" value="1"/>
</dbReference>
<feature type="transmembrane region" description="Helical" evidence="7">
    <location>
        <begin position="242"/>
        <end position="263"/>
    </location>
</feature>
<feature type="region of interest" description="Disordered" evidence="6">
    <location>
        <begin position="1"/>
        <end position="29"/>
    </location>
</feature>
<feature type="transmembrane region" description="Helical" evidence="7">
    <location>
        <begin position="441"/>
        <end position="464"/>
    </location>
</feature>
<evidence type="ECO:0000259" key="8">
    <source>
        <dbReference type="PROSITE" id="PS50850"/>
    </source>
</evidence>
<feature type="transmembrane region" description="Helical" evidence="7">
    <location>
        <begin position="202"/>
        <end position="221"/>
    </location>
</feature>
<keyword evidence="3 7" id="KW-0812">Transmembrane</keyword>
<sequence>MKETNTTAPTAEMEKAAQTAALDGTTKDKASESDDREYVTGLGLFIVLGSLTLVVFLVLLDLAILGTAIPEITTEFNALSDAGWYIGAYQLASATLQPMSGKLYTYFNNKYTFLAYCALFELGSLICGVANSSPLFIGGRAIAGLGSAGIVNGGMTIISGAVPLVKRPLYTGILLGVAQMGIVVAPIIGGALTEHVTWRWCFYLNLPAGGTAAMLLFCIDIPELTKKEPFSLALIRKIIPEFDLIGFAIFIPCSLMFLLALQFGAGRTYAWSSATIVGLFVGAGVAALIFFAWEYKQGDKAMLPGPLLRQRIVWASCVFGACIICCLSIAANWLPTYFQAVMGEKPTMSGIDLLPSIISQLISVIITGAGTSRVGYYLPFALFSGIVTAIGNGLVSTFDAQTSTATWIGYQIVLGVGRGAGMQMALIAVQNAIPSSKIPIGMAALIFFQNLASSVASVISNTIFTQTLTSTIPRYAPSVSPQAALNAGSSADAVRALVPANRSDEVDGVLQAYSESLRNVFYFLIGLAACGAAASLGMGWRRVGKKKTGEEGKEEE</sequence>
<evidence type="ECO:0000313" key="9">
    <source>
        <dbReference type="EMBL" id="KAH7059021.1"/>
    </source>
</evidence>
<feature type="transmembrane region" description="Helical" evidence="7">
    <location>
        <begin position="520"/>
        <end position="540"/>
    </location>
</feature>
<protein>
    <submittedName>
        <fullName evidence="9">Efflux pump protein</fullName>
    </submittedName>
</protein>
<evidence type="ECO:0000256" key="1">
    <source>
        <dbReference type="ARBA" id="ARBA00004141"/>
    </source>
</evidence>
<feature type="transmembrane region" description="Helical" evidence="7">
    <location>
        <begin position="269"/>
        <end position="291"/>
    </location>
</feature>
<feature type="transmembrane region" description="Helical" evidence="7">
    <location>
        <begin position="137"/>
        <end position="162"/>
    </location>
</feature>
<comment type="caution">
    <text evidence="9">The sequence shown here is derived from an EMBL/GenBank/DDBJ whole genome shotgun (WGS) entry which is preliminary data.</text>
</comment>
<evidence type="ECO:0000256" key="2">
    <source>
        <dbReference type="ARBA" id="ARBA00007520"/>
    </source>
</evidence>
<evidence type="ECO:0000256" key="5">
    <source>
        <dbReference type="ARBA" id="ARBA00023136"/>
    </source>
</evidence>
<dbReference type="CDD" id="cd17502">
    <property type="entry name" value="MFS_Azr1_MDR_like"/>
    <property type="match status" value="1"/>
</dbReference>
<evidence type="ECO:0000256" key="7">
    <source>
        <dbReference type="SAM" id="Phobius"/>
    </source>
</evidence>
<gene>
    <name evidence="9" type="ORF">B0J12DRAFT_381060</name>
</gene>
<reference evidence="9 10" key="1">
    <citation type="journal article" date="2021" name="Nat. Commun.">
        <title>Genetic determinants of endophytism in the Arabidopsis root mycobiome.</title>
        <authorList>
            <person name="Mesny F."/>
            <person name="Miyauchi S."/>
            <person name="Thiergart T."/>
            <person name="Pickel B."/>
            <person name="Atanasova L."/>
            <person name="Karlsson M."/>
            <person name="Huettel B."/>
            <person name="Barry K.W."/>
            <person name="Haridas S."/>
            <person name="Chen C."/>
            <person name="Bauer D."/>
            <person name="Andreopoulos W."/>
            <person name="Pangilinan J."/>
            <person name="LaButti K."/>
            <person name="Riley R."/>
            <person name="Lipzen A."/>
            <person name="Clum A."/>
            <person name="Drula E."/>
            <person name="Henrissat B."/>
            <person name="Kohler A."/>
            <person name="Grigoriev I.V."/>
            <person name="Martin F.M."/>
            <person name="Hacquard S."/>
        </authorList>
    </citation>
    <scope>NUCLEOTIDE SEQUENCE [LARGE SCALE GENOMIC DNA]</scope>
    <source>
        <strain evidence="9 10">MPI-SDFR-AT-0080</strain>
    </source>
</reference>
<dbReference type="Gene3D" id="1.20.1720.10">
    <property type="entry name" value="Multidrug resistance protein D"/>
    <property type="match status" value="1"/>
</dbReference>
<dbReference type="Gene3D" id="1.20.1250.20">
    <property type="entry name" value="MFS general substrate transporter like domains"/>
    <property type="match status" value="1"/>
</dbReference>
<feature type="transmembrane region" description="Helical" evidence="7">
    <location>
        <begin position="111"/>
        <end position="131"/>
    </location>
</feature>
<keyword evidence="4 7" id="KW-1133">Transmembrane helix</keyword>
<feature type="transmembrane region" description="Helical" evidence="7">
    <location>
        <begin position="169"/>
        <end position="190"/>
    </location>
</feature>
<dbReference type="InterPro" id="IPR036259">
    <property type="entry name" value="MFS_trans_sf"/>
</dbReference>
<organism evidence="9 10">
    <name type="scientific">Macrophomina phaseolina</name>
    <dbReference type="NCBI Taxonomy" id="35725"/>
    <lineage>
        <taxon>Eukaryota</taxon>
        <taxon>Fungi</taxon>
        <taxon>Dikarya</taxon>
        <taxon>Ascomycota</taxon>
        <taxon>Pezizomycotina</taxon>
        <taxon>Dothideomycetes</taxon>
        <taxon>Dothideomycetes incertae sedis</taxon>
        <taxon>Botryosphaeriales</taxon>
        <taxon>Botryosphaeriaceae</taxon>
        <taxon>Macrophomina</taxon>
    </lineage>
</organism>
<keyword evidence="5 7" id="KW-0472">Membrane</keyword>
<dbReference type="Pfam" id="PF07690">
    <property type="entry name" value="MFS_1"/>
    <property type="match status" value="1"/>
</dbReference>
<accession>A0ABQ8GKU5</accession>
<feature type="domain" description="Major facilitator superfamily (MFS) profile" evidence="8">
    <location>
        <begin position="47"/>
        <end position="543"/>
    </location>
</feature>
<evidence type="ECO:0000256" key="6">
    <source>
        <dbReference type="SAM" id="MobiDB-lite"/>
    </source>
</evidence>
<proteinExistence type="inferred from homology"/>
<dbReference type="PANTHER" id="PTHR23501:SF193">
    <property type="entry name" value="MULTIDRUG TRANSPORTER, PUTATIVE (AFU_ORTHOLOGUE AFUA_8G00940)-RELATED"/>
    <property type="match status" value="1"/>
</dbReference>
<dbReference type="SUPFAM" id="SSF103473">
    <property type="entry name" value="MFS general substrate transporter"/>
    <property type="match status" value="1"/>
</dbReference>